<accession>A0A1N7KVW8</accession>
<dbReference type="AlphaFoldDB" id="A0A1N7KVW8"/>
<proteinExistence type="predicted"/>
<evidence type="ECO:0000313" key="3">
    <source>
        <dbReference type="Proteomes" id="UP000186684"/>
    </source>
</evidence>
<feature type="chain" id="PRO_5012839925" evidence="1">
    <location>
        <begin position="26"/>
        <end position="139"/>
    </location>
</feature>
<keyword evidence="3" id="KW-1185">Reference proteome</keyword>
<sequence length="139" mass="15364">MLRAHITPRILAICLACVAGPPALAQGGAPMDAEAFEAYTEGKTLTFSESGVPYGIERYLPNRRVRWSFLDGQCKDGLWYPEGDRICFIYEDNLTPQCWRFYREGTGLRAIFGDEAGGTELYEAGEEAEMTCLGPDIGV</sequence>
<organism evidence="2 3">
    <name type="scientific">Roseivivax lentus</name>
    <dbReference type="NCBI Taxonomy" id="633194"/>
    <lineage>
        <taxon>Bacteria</taxon>
        <taxon>Pseudomonadati</taxon>
        <taxon>Pseudomonadota</taxon>
        <taxon>Alphaproteobacteria</taxon>
        <taxon>Rhodobacterales</taxon>
        <taxon>Roseobacteraceae</taxon>
        <taxon>Roseivivax</taxon>
    </lineage>
</organism>
<reference evidence="3" key="1">
    <citation type="submission" date="2017-01" db="EMBL/GenBank/DDBJ databases">
        <authorList>
            <person name="Varghese N."/>
            <person name="Submissions S."/>
        </authorList>
    </citation>
    <scope>NUCLEOTIDE SEQUENCE [LARGE SCALE GENOMIC DNA]</scope>
    <source>
        <strain evidence="3">DSM 29430</strain>
    </source>
</reference>
<dbReference type="RefSeq" id="WP_076446330.1">
    <property type="nucleotide sequence ID" value="NZ_FTOQ01000002.1"/>
</dbReference>
<gene>
    <name evidence="2" type="ORF">SAMN05421759_102118</name>
</gene>
<feature type="signal peptide" evidence="1">
    <location>
        <begin position="1"/>
        <end position="25"/>
    </location>
</feature>
<evidence type="ECO:0000256" key="1">
    <source>
        <dbReference type="SAM" id="SignalP"/>
    </source>
</evidence>
<name>A0A1N7KVW8_9RHOB</name>
<dbReference type="OrthoDB" id="7304934at2"/>
<dbReference type="EMBL" id="FTOQ01000002">
    <property type="protein sequence ID" value="SIS65735.1"/>
    <property type="molecule type" value="Genomic_DNA"/>
</dbReference>
<evidence type="ECO:0000313" key="2">
    <source>
        <dbReference type="EMBL" id="SIS65735.1"/>
    </source>
</evidence>
<dbReference type="STRING" id="633194.SAMN05421759_102118"/>
<keyword evidence="1" id="KW-0732">Signal</keyword>
<dbReference type="Proteomes" id="UP000186684">
    <property type="component" value="Unassembled WGS sequence"/>
</dbReference>
<protein>
    <submittedName>
        <fullName evidence="2">Uncharacterized protein</fullName>
    </submittedName>
</protein>